<sequence length="178" mass="18924">MATPTALPAAFVSGQVLTAADTNLLRGAFRVLQVKQTSYLLPQSTTSATLTDMTGITVSITPQYTSSQILVTVNLEIGFDSTADDTFYQLFRGATAIAFGNTATVTNCSAYLRGNASANQNLAVVPIAITFLDSPSTTSATTYKMQWATRVGTVYLNRRGQDQNFVTASSITVQEISA</sequence>
<dbReference type="EMBL" id="LR796539">
    <property type="protein sequence ID" value="CAB4150325.1"/>
    <property type="molecule type" value="Genomic_DNA"/>
</dbReference>
<accession>A0A6J5MT32</accession>
<name>A0A6J5MT32_9CAUD</name>
<proteinExistence type="predicted"/>
<reference evidence="1" key="1">
    <citation type="submission" date="2020-04" db="EMBL/GenBank/DDBJ databases">
        <authorList>
            <person name="Chiriac C."/>
            <person name="Salcher M."/>
            <person name="Ghai R."/>
            <person name="Kavagutti S V."/>
        </authorList>
    </citation>
    <scope>NUCLEOTIDE SEQUENCE</scope>
</reference>
<protein>
    <submittedName>
        <fullName evidence="1">Uncharacterized protein</fullName>
    </submittedName>
</protein>
<gene>
    <name evidence="1" type="ORF">UFOVP564_20</name>
</gene>
<organism evidence="1">
    <name type="scientific">uncultured Caudovirales phage</name>
    <dbReference type="NCBI Taxonomy" id="2100421"/>
    <lineage>
        <taxon>Viruses</taxon>
        <taxon>Duplodnaviria</taxon>
        <taxon>Heunggongvirae</taxon>
        <taxon>Uroviricota</taxon>
        <taxon>Caudoviricetes</taxon>
        <taxon>Peduoviridae</taxon>
        <taxon>Maltschvirus</taxon>
        <taxon>Maltschvirus maltsch</taxon>
    </lineage>
</organism>
<evidence type="ECO:0000313" key="1">
    <source>
        <dbReference type="EMBL" id="CAB4150325.1"/>
    </source>
</evidence>